<evidence type="ECO:0000313" key="9">
    <source>
        <dbReference type="Proteomes" id="UP000034805"/>
    </source>
</evidence>
<feature type="transmembrane region" description="Helical" evidence="7">
    <location>
        <begin position="12"/>
        <end position="31"/>
    </location>
</feature>
<dbReference type="InterPro" id="IPR036259">
    <property type="entry name" value="MFS_trans_sf"/>
</dbReference>
<gene>
    <name evidence="8" type="ORF">Z043_114901</name>
</gene>
<keyword evidence="3 7" id="KW-0812">Transmembrane</keyword>
<feature type="transmembrane region" description="Helical" evidence="7">
    <location>
        <begin position="376"/>
        <end position="398"/>
    </location>
</feature>
<feature type="transmembrane region" description="Helical" evidence="7">
    <location>
        <begin position="288"/>
        <end position="307"/>
    </location>
</feature>
<evidence type="ECO:0000256" key="4">
    <source>
        <dbReference type="ARBA" id="ARBA00022989"/>
    </source>
</evidence>
<evidence type="ECO:0000256" key="5">
    <source>
        <dbReference type="ARBA" id="ARBA00023136"/>
    </source>
</evidence>
<dbReference type="InterPro" id="IPR001958">
    <property type="entry name" value="Tet-R_TetA/multi-R_MdtG-like"/>
</dbReference>
<dbReference type="Proteomes" id="UP000034805">
    <property type="component" value="Unassembled WGS sequence"/>
</dbReference>
<feature type="transmembrane region" description="Helical" evidence="7">
    <location>
        <begin position="51"/>
        <end position="71"/>
    </location>
</feature>
<dbReference type="SUPFAM" id="SSF103473">
    <property type="entry name" value="MFS general substrate transporter"/>
    <property type="match status" value="1"/>
</dbReference>
<proteinExistence type="inferred from homology"/>
<dbReference type="PANTHER" id="PTHR23507:SF36">
    <property type="entry name" value="THYMIC STROMAL COTRANSPORTER HOMOLOG ISOFORM X2"/>
    <property type="match status" value="1"/>
</dbReference>
<comment type="caution">
    <text evidence="8">The sequence shown here is derived from an EMBL/GenBank/DDBJ whole genome shotgun (WGS) entry which is preliminary data.</text>
</comment>
<protein>
    <submittedName>
        <fullName evidence="8">Thymic stromal cotransporter-like</fullName>
    </submittedName>
</protein>
<organism evidence="8 9">
    <name type="scientific">Scleropages formosus</name>
    <name type="common">Asian bonytongue</name>
    <name type="synonym">Osteoglossum formosum</name>
    <dbReference type="NCBI Taxonomy" id="113540"/>
    <lineage>
        <taxon>Eukaryota</taxon>
        <taxon>Metazoa</taxon>
        <taxon>Chordata</taxon>
        <taxon>Craniata</taxon>
        <taxon>Vertebrata</taxon>
        <taxon>Euteleostomi</taxon>
        <taxon>Actinopterygii</taxon>
        <taxon>Neopterygii</taxon>
        <taxon>Teleostei</taxon>
        <taxon>Osteoglossocephala</taxon>
        <taxon>Osteoglossomorpha</taxon>
        <taxon>Osteoglossiformes</taxon>
        <taxon>Osteoglossidae</taxon>
        <taxon>Scleropages</taxon>
    </lineage>
</organism>
<reference evidence="8 9" key="1">
    <citation type="submission" date="2015-08" db="EMBL/GenBank/DDBJ databases">
        <title>The genome of the Asian arowana (Scleropages formosus).</title>
        <authorList>
            <person name="Tan M.H."/>
            <person name="Gan H.M."/>
            <person name="Croft L.J."/>
            <person name="Austin C.M."/>
        </authorList>
    </citation>
    <scope>NUCLEOTIDE SEQUENCE [LARGE SCALE GENOMIC DNA]</scope>
    <source>
        <strain evidence="8">Aro1</strain>
    </source>
</reference>
<sequence>MGAFLTLVEPVVVINTVGSSFFSVALTLAVYNRTLEQTSGHSDQAQAQSSHFFLIHNTLACLLSLVSTVPLGRLSDRLGPRVLLTVPQVGSVLSKCFLLLFLLFQLPLGVLYAGAAVYGLSGGSPAYWGGVVSLAALSSGQGERSLKLNIVDFCSGVAGVVGGLVAGYIYRVGQSGVALTLTSVGLCFAGLLYSTFLLSYPVPSVTQRHRLPQGARLQDRKAVVLLFSALMLFLLGMSGAENVLCLFVLKPPLSWDSVWSGYGRAATDAMYLSSFLGVLLLSRPLGDVALILLGIVSNCTGMAIMAFATQSWIYFLARGIMMFACIPMPTLRAQLSKILDAQMYGRVFGMLQSALAITEVVSVVLFTSIYPLTLDWYSGFCFLLSCAISYLSALPILYSLQAKMLVHGQVVVRRLRSHSAGCVLTDPKGHELLRLQMGMVVLQGALMPRSPGMCVLTWV</sequence>
<feature type="transmembrane region" description="Helical" evidence="7">
    <location>
        <begin position="261"/>
        <end position="281"/>
    </location>
</feature>
<feature type="transmembrane region" description="Helical" evidence="7">
    <location>
        <begin position="149"/>
        <end position="170"/>
    </location>
</feature>
<dbReference type="AlphaFoldDB" id="A0A0P7UY13"/>
<dbReference type="Pfam" id="PF07690">
    <property type="entry name" value="MFS_1"/>
    <property type="match status" value="1"/>
</dbReference>
<name>A0A0P7UY13_SCLFO</name>
<dbReference type="InterPro" id="IPR011701">
    <property type="entry name" value="MFS"/>
</dbReference>
<dbReference type="EMBL" id="JARO02005549">
    <property type="protein sequence ID" value="KPP66583.1"/>
    <property type="molecule type" value="Genomic_DNA"/>
</dbReference>
<feature type="transmembrane region" description="Helical" evidence="7">
    <location>
        <begin position="176"/>
        <end position="202"/>
    </location>
</feature>
<feature type="transmembrane region" description="Helical" evidence="7">
    <location>
        <begin position="223"/>
        <end position="249"/>
    </location>
</feature>
<evidence type="ECO:0000256" key="6">
    <source>
        <dbReference type="ARBA" id="ARBA00038227"/>
    </source>
</evidence>
<comment type="subcellular location">
    <subcellularLocation>
        <location evidence="2">Cell membrane</location>
    </subcellularLocation>
    <subcellularLocation>
        <location evidence="1">Membrane</location>
        <topology evidence="1">Multi-pass membrane protein</topology>
    </subcellularLocation>
</comment>
<evidence type="ECO:0000313" key="8">
    <source>
        <dbReference type="EMBL" id="KPP66583.1"/>
    </source>
</evidence>
<evidence type="ECO:0000256" key="3">
    <source>
        <dbReference type="ARBA" id="ARBA00022692"/>
    </source>
</evidence>
<dbReference type="GO" id="GO:0016020">
    <property type="term" value="C:membrane"/>
    <property type="evidence" value="ECO:0007669"/>
    <property type="project" value="UniProtKB-SubCell"/>
</dbReference>
<feature type="transmembrane region" description="Helical" evidence="7">
    <location>
        <begin position="313"/>
        <end position="335"/>
    </location>
</feature>
<evidence type="ECO:0000256" key="1">
    <source>
        <dbReference type="ARBA" id="ARBA00004141"/>
    </source>
</evidence>
<dbReference type="PRINTS" id="PR01035">
    <property type="entry name" value="TCRTETA"/>
</dbReference>
<dbReference type="GO" id="GO:0022857">
    <property type="term" value="F:transmembrane transporter activity"/>
    <property type="evidence" value="ECO:0007669"/>
    <property type="project" value="InterPro"/>
</dbReference>
<keyword evidence="4 7" id="KW-1133">Transmembrane helix</keyword>
<accession>A0A0P7UY13</accession>
<comment type="similarity">
    <text evidence="6">Belongs to the major facilitator superfamily. SLC46A family.</text>
</comment>
<evidence type="ECO:0000256" key="2">
    <source>
        <dbReference type="ARBA" id="ARBA00004236"/>
    </source>
</evidence>
<feature type="transmembrane region" description="Helical" evidence="7">
    <location>
        <begin position="347"/>
        <end position="370"/>
    </location>
</feature>
<dbReference type="PANTHER" id="PTHR23507">
    <property type="entry name" value="ZGC:174356"/>
    <property type="match status" value="1"/>
</dbReference>
<keyword evidence="5 7" id="KW-0472">Membrane</keyword>
<evidence type="ECO:0000256" key="7">
    <source>
        <dbReference type="SAM" id="Phobius"/>
    </source>
</evidence>
<dbReference type="Gene3D" id="1.20.1250.20">
    <property type="entry name" value="MFS general substrate transporter like domains"/>
    <property type="match status" value="1"/>
</dbReference>